<dbReference type="Proteomes" id="UP000194841">
    <property type="component" value="Unassembled WGS sequence"/>
</dbReference>
<dbReference type="AlphaFoldDB" id="A0A244CLJ6"/>
<dbReference type="SUPFAM" id="SSF53850">
    <property type="entry name" value="Periplasmic binding protein-like II"/>
    <property type="match status" value="1"/>
</dbReference>
<dbReference type="RefSeq" id="WP_086745426.1">
    <property type="nucleotide sequence ID" value="NZ_MWPV01000006.1"/>
</dbReference>
<dbReference type="OrthoDB" id="6300773at2"/>
<keyword evidence="3" id="KW-1185">Reference proteome</keyword>
<dbReference type="EMBL" id="MWPV01000006">
    <property type="protein sequence ID" value="OUL56455.1"/>
    <property type="molecule type" value="Genomic_DNA"/>
</dbReference>
<gene>
    <name evidence="2" type="ORF">B1199_17480</name>
</gene>
<protein>
    <submittedName>
        <fullName evidence="2">Uncharacterized protein</fullName>
    </submittedName>
</protein>
<comment type="caution">
    <text evidence="2">The sequence shown here is derived from an EMBL/GenBank/DDBJ whole genome shotgun (WGS) entry which is preliminary data.</text>
</comment>
<dbReference type="PANTHER" id="PTHR35936">
    <property type="entry name" value="MEMBRANE-BOUND LYTIC MUREIN TRANSGLYCOSYLASE F"/>
    <property type="match status" value="1"/>
</dbReference>
<name>A0A244CLJ6_PSEDV</name>
<sequence>MRLIVYYLLSIVLMCLSCSSYSRDVTVLASKWQHYTNEDETGIYFDLLRLIYHESDLRIEITDYHRCLNLFKQEKADILIGVYQSDLPKAHYAQWPLDKDAPIFAFVHKESPYNNLASLTNKTVAWQKGYGFDQFFNTIPNPYLVSDLETGFRLLQGKRIDAFFDYQLNYRPKEHTDVRFFKVHDAATLYLAFQNTKRGRLLAKIYDQRMPILRQNGVLASLFADRYLNSGLDEFVAH</sequence>
<evidence type="ECO:0000256" key="1">
    <source>
        <dbReference type="ARBA" id="ARBA00010333"/>
    </source>
</evidence>
<accession>A0A244CLJ6</accession>
<evidence type="ECO:0000313" key="3">
    <source>
        <dbReference type="Proteomes" id="UP000194841"/>
    </source>
</evidence>
<dbReference type="Gene3D" id="3.40.190.10">
    <property type="entry name" value="Periplasmic binding protein-like II"/>
    <property type="match status" value="2"/>
</dbReference>
<proteinExistence type="inferred from homology"/>
<comment type="similarity">
    <text evidence="1">Belongs to the bacterial solute-binding protein 3 family.</text>
</comment>
<evidence type="ECO:0000313" key="2">
    <source>
        <dbReference type="EMBL" id="OUL56455.1"/>
    </source>
</evidence>
<reference evidence="2 3" key="1">
    <citation type="submission" date="2017-02" db="EMBL/GenBank/DDBJ databases">
        <title>Pseudoalteromonas ulvae TC14 Genome.</title>
        <authorList>
            <person name="Molmeret M."/>
        </authorList>
    </citation>
    <scope>NUCLEOTIDE SEQUENCE [LARGE SCALE GENOMIC DNA]</scope>
    <source>
        <strain evidence="2">TC14</strain>
    </source>
</reference>
<dbReference type="PANTHER" id="PTHR35936:SF6">
    <property type="entry name" value="AMINO ACID ABC TRANSPORTER SUBSTRATE-BINDING PAAT FAMILY PROTEIN"/>
    <property type="match status" value="1"/>
</dbReference>
<organism evidence="2 3">
    <name type="scientific">Pseudoalteromonas ulvae</name>
    <dbReference type="NCBI Taxonomy" id="107327"/>
    <lineage>
        <taxon>Bacteria</taxon>
        <taxon>Pseudomonadati</taxon>
        <taxon>Pseudomonadota</taxon>
        <taxon>Gammaproteobacteria</taxon>
        <taxon>Alteromonadales</taxon>
        <taxon>Pseudoalteromonadaceae</taxon>
        <taxon>Pseudoalteromonas</taxon>
    </lineage>
</organism>